<dbReference type="AlphaFoldDB" id="A0A1C4V7M3"/>
<evidence type="ECO:0000313" key="2">
    <source>
        <dbReference type="Proteomes" id="UP000183585"/>
    </source>
</evidence>
<proteinExistence type="predicted"/>
<sequence length="100" mass="10826">MTGQAIPERVEPGLDPSWRVDGAGPFGAFVPEGVNDRLLQVSLELAAELWLTRRRLAAIEAQLVANGTVTSPDQLPADLDPQARAARDAFVQRIFGSFAR</sequence>
<protein>
    <submittedName>
        <fullName evidence="1">Uncharacterized protein</fullName>
    </submittedName>
</protein>
<name>A0A1C4V7M3_9ACTN</name>
<evidence type="ECO:0000313" key="1">
    <source>
        <dbReference type="EMBL" id="SCE80038.1"/>
    </source>
</evidence>
<dbReference type="RefSeq" id="WP_141723646.1">
    <property type="nucleotide sequence ID" value="NZ_FMCT01000002.1"/>
</dbReference>
<dbReference type="Proteomes" id="UP000183585">
    <property type="component" value="Unassembled WGS sequence"/>
</dbReference>
<gene>
    <name evidence="1" type="ORF">GA0070563_10297</name>
</gene>
<dbReference type="EMBL" id="FMCT01000002">
    <property type="protein sequence ID" value="SCE80038.1"/>
    <property type="molecule type" value="Genomic_DNA"/>
</dbReference>
<organism evidence="1 2">
    <name type="scientific">Micromonospora carbonacea</name>
    <dbReference type="NCBI Taxonomy" id="47853"/>
    <lineage>
        <taxon>Bacteria</taxon>
        <taxon>Bacillati</taxon>
        <taxon>Actinomycetota</taxon>
        <taxon>Actinomycetes</taxon>
        <taxon>Micromonosporales</taxon>
        <taxon>Micromonosporaceae</taxon>
        <taxon>Micromonospora</taxon>
    </lineage>
</organism>
<accession>A0A1C4V7M3</accession>
<keyword evidence="2" id="KW-1185">Reference proteome</keyword>
<reference evidence="2" key="1">
    <citation type="submission" date="2016-06" db="EMBL/GenBank/DDBJ databases">
        <authorList>
            <person name="Varghese N."/>
            <person name="Submissions Spin"/>
        </authorList>
    </citation>
    <scope>NUCLEOTIDE SEQUENCE [LARGE SCALE GENOMIC DNA]</scope>
    <source>
        <strain evidence="2">DSM 43168</strain>
    </source>
</reference>